<dbReference type="OrthoDB" id="413460at2759"/>
<dbReference type="GO" id="GO:0015616">
    <property type="term" value="F:DNA translocase activity"/>
    <property type="evidence" value="ECO:0007669"/>
    <property type="project" value="TreeGrafter"/>
</dbReference>
<feature type="compositionally biased region" description="Low complexity" evidence="2">
    <location>
        <begin position="98"/>
        <end position="111"/>
    </location>
</feature>
<dbReference type="Proteomes" id="UP000000759">
    <property type="component" value="Chromosome 12"/>
</dbReference>
<dbReference type="PROSITE" id="PS51192">
    <property type="entry name" value="HELICASE_ATP_BIND_1"/>
    <property type="match status" value="1"/>
</dbReference>
<evidence type="ECO:0000313" key="6">
    <source>
        <dbReference type="Proteomes" id="UP000000759"/>
    </source>
</evidence>
<dbReference type="Pfam" id="PF00271">
    <property type="entry name" value="Helicase_C"/>
    <property type="match status" value="1"/>
</dbReference>
<dbReference type="InterPro" id="IPR038718">
    <property type="entry name" value="SNF2-like_sf"/>
</dbReference>
<dbReference type="InterPro" id="IPR014001">
    <property type="entry name" value="Helicase_ATP-bd"/>
</dbReference>
<keyword evidence="6" id="KW-1185">Reference proteome</keyword>
<dbReference type="SMART" id="SM00487">
    <property type="entry name" value="DEXDc"/>
    <property type="match status" value="1"/>
</dbReference>
<evidence type="ECO:0000256" key="1">
    <source>
        <dbReference type="ARBA" id="ARBA00022801"/>
    </source>
</evidence>
<dbReference type="eggNOG" id="KOG0387">
    <property type="taxonomic scope" value="Eukaryota"/>
</dbReference>
<dbReference type="PANTHER" id="PTHR45629">
    <property type="entry name" value="SNF2/RAD54 FAMILY MEMBER"/>
    <property type="match status" value="1"/>
</dbReference>
<dbReference type="Gene3D" id="3.40.50.300">
    <property type="entry name" value="P-loop containing nucleotide triphosphate hydrolases"/>
    <property type="match status" value="1"/>
</dbReference>
<feature type="region of interest" description="Disordered" evidence="2">
    <location>
        <begin position="98"/>
        <end position="119"/>
    </location>
</feature>
<gene>
    <name evidence="5" type="ORF">PHATRDRAFT_47179</name>
</gene>
<dbReference type="GO" id="GO:0005524">
    <property type="term" value="F:ATP binding"/>
    <property type="evidence" value="ECO:0007669"/>
    <property type="project" value="InterPro"/>
</dbReference>
<evidence type="ECO:0000313" key="5">
    <source>
        <dbReference type="EMBL" id="EEC47352.1"/>
    </source>
</evidence>
<dbReference type="GeneID" id="7202067"/>
<dbReference type="PROSITE" id="PS51194">
    <property type="entry name" value="HELICASE_CTER"/>
    <property type="match status" value="1"/>
</dbReference>
<proteinExistence type="predicted"/>
<dbReference type="GO" id="GO:0016787">
    <property type="term" value="F:hydrolase activity"/>
    <property type="evidence" value="ECO:0007669"/>
    <property type="project" value="UniProtKB-KW"/>
</dbReference>
<dbReference type="InParanoid" id="B7G2R9"/>
<dbReference type="InterPro" id="IPR001650">
    <property type="entry name" value="Helicase_C-like"/>
</dbReference>
<dbReference type="InterPro" id="IPR027417">
    <property type="entry name" value="P-loop_NTPase"/>
</dbReference>
<dbReference type="EMBL" id="CM000614">
    <property type="protein sequence ID" value="EEC47352.1"/>
    <property type="molecule type" value="Genomic_DNA"/>
</dbReference>
<dbReference type="PANTHER" id="PTHR45629:SF7">
    <property type="entry name" value="DNA EXCISION REPAIR PROTEIN ERCC-6-RELATED"/>
    <property type="match status" value="1"/>
</dbReference>
<dbReference type="Pfam" id="PF00176">
    <property type="entry name" value="SNF2-rel_dom"/>
    <property type="match status" value="1"/>
</dbReference>
<dbReference type="SUPFAM" id="SSF52540">
    <property type="entry name" value="P-loop containing nucleoside triphosphate hydrolases"/>
    <property type="match status" value="2"/>
</dbReference>
<dbReference type="KEGG" id="pti:PHATRDRAFT_47179"/>
<evidence type="ECO:0000259" key="4">
    <source>
        <dbReference type="PROSITE" id="PS51194"/>
    </source>
</evidence>
<dbReference type="STRING" id="556484.B7G2R9"/>
<dbReference type="AlphaFoldDB" id="B7G2R9"/>
<organism evidence="5 6">
    <name type="scientific">Phaeodactylum tricornutum (strain CCAP 1055/1)</name>
    <dbReference type="NCBI Taxonomy" id="556484"/>
    <lineage>
        <taxon>Eukaryota</taxon>
        <taxon>Sar</taxon>
        <taxon>Stramenopiles</taxon>
        <taxon>Ochrophyta</taxon>
        <taxon>Bacillariophyta</taxon>
        <taxon>Bacillariophyceae</taxon>
        <taxon>Bacillariophycidae</taxon>
        <taxon>Naviculales</taxon>
        <taxon>Phaeodactylaceae</taxon>
        <taxon>Phaeodactylum</taxon>
    </lineage>
</organism>
<dbReference type="Gene3D" id="3.40.50.10810">
    <property type="entry name" value="Tandem AAA-ATPase domain"/>
    <property type="match status" value="1"/>
</dbReference>
<dbReference type="SMART" id="SM00490">
    <property type="entry name" value="HELICc"/>
    <property type="match status" value="1"/>
</dbReference>
<evidence type="ECO:0000259" key="3">
    <source>
        <dbReference type="PROSITE" id="PS51192"/>
    </source>
</evidence>
<reference evidence="6" key="2">
    <citation type="submission" date="2008-08" db="EMBL/GenBank/DDBJ databases">
        <authorList>
            <consortium name="Diatom Consortium"/>
            <person name="Grigoriev I."/>
            <person name="Grimwood J."/>
            <person name="Kuo A."/>
            <person name="Otillar R.P."/>
            <person name="Salamov A."/>
            <person name="Detter J.C."/>
            <person name="Lindquist E."/>
            <person name="Shapiro H."/>
            <person name="Lucas S."/>
            <person name="Glavina del Rio T."/>
            <person name="Pitluck S."/>
            <person name="Rokhsar D."/>
            <person name="Bowler C."/>
        </authorList>
    </citation>
    <scope>GENOME REANNOTATION</scope>
    <source>
        <strain evidence="6">CCAP 1055/1</strain>
    </source>
</reference>
<keyword evidence="1" id="KW-0378">Hydrolase</keyword>
<accession>B7G2R9</accession>
<dbReference type="PaxDb" id="2850-Phatr47179"/>
<evidence type="ECO:0000256" key="2">
    <source>
        <dbReference type="SAM" id="MobiDB-lite"/>
    </source>
</evidence>
<dbReference type="InterPro" id="IPR050496">
    <property type="entry name" value="SNF2_RAD54_helicase_repair"/>
</dbReference>
<reference evidence="5 6" key="1">
    <citation type="journal article" date="2008" name="Nature">
        <title>The Phaeodactylum genome reveals the evolutionary history of diatom genomes.</title>
        <authorList>
            <person name="Bowler C."/>
            <person name="Allen A.E."/>
            <person name="Badger J.H."/>
            <person name="Grimwood J."/>
            <person name="Jabbari K."/>
            <person name="Kuo A."/>
            <person name="Maheswari U."/>
            <person name="Martens C."/>
            <person name="Maumus F."/>
            <person name="Otillar R.P."/>
            <person name="Rayko E."/>
            <person name="Salamov A."/>
            <person name="Vandepoele K."/>
            <person name="Beszteri B."/>
            <person name="Gruber A."/>
            <person name="Heijde M."/>
            <person name="Katinka M."/>
            <person name="Mock T."/>
            <person name="Valentin K."/>
            <person name="Verret F."/>
            <person name="Berges J.A."/>
            <person name="Brownlee C."/>
            <person name="Cadoret J.P."/>
            <person name="Chiovitti A."/>
            <person name="Choi C.J."/>
            <person name="Coesel S."/>
            <person name="De Martino A."/>
            <person name="Detter J.C."/>
            <person name="Durkin C."/>
            <person name="Falciatore A."/>
            <person name="Fournet J."/>
            <person name="Haruta M."/>
            <person name="Huysman M.J."/>
            <person name="Jenkins B.D."/>
            <person name="Jiroutova K."/>
            <person name="Jorgensen R.E."/>
            <person name="Joubert Y."/>
            <person name="Kaplan A."/>
            <person name="Kroger N."/>
            <person name="Kroth P.G."/>
            <person name="La Roche J."/>
            <person name="Lindquist E."/>
            <person name="Lommer M."/>
            <person name="Martin-Jezequel V."/>
            <person name="Lopez P.J."/>
            <person name="Lucas S."/>
            <person name="Mangogna M."/>
            <person name="McGinnis K."/>
            <person name="Medlin L.K."/>
            <person name="Montsant A."/>
            <person name="Oudot-Le Secq M.P."/>
            <person name="Napoli C."/>
            <person name="Obornik M."/>
            <person name="Parker M.S."/>
            <person name="Petit J.L."/>
            <person name="Porcel B.M."/>
            <person name="Poulsen N."/>
            <person name="Robison M."/>
            <person name="Rychlewski L."/>
            <person name="Rynearson T.A."/>
            <person name="Schmutz J."/>
            <person name="Shapiro H."/>
            <person name="Siaut M."/>
            <person name="Stanley M."/>
            <person name="Sussman M.R."/>
            <person name="Taylor A.R."/>
            <person name="Vardi A."/>
            <person name="von Dassow P."/>
            <person name="Vyverman W."/>
            <person name="Willis A."/>
            <person name="Wyrwicz L.S."/>
            <person name="Rokhsar D.S."/>
            <person name="Weissenbach J."/>
            <person name="Armbrust E.V."/>
            <person name="Green B.R."/>
            <person name="Van de Peer Y."/>
            <person name="Grigoriev I.V."/>
        </authorList>
    </citation>
    <scope>NUCLEOTIDE SEQUENCE [LARGE SCALE GENOMIC DNA]</scope>
    <source>
        <strain evidence="5 6">CCAP 1055/1</strain>
    </source>
</reference>
<dbReference type="RefSeq" id="XP_002181429.1">
    <property type="nucleotide sequence ID" value="XM_002181393.1"/>
</dbReference>
<feature type="domain" description="Helicase ATP-binding" evidence="3">
    <location>
        <begin position="177"/>
        <end position="352"/>
    </location>
</feature>
<dbReference type="CDD" id="cd18793">
    <property type="entry name" value="SF2_C_SNF"/>
    <property type="match status" value="1"/>
</dbReference>
<sequence>MASRTHTVPSLDRCRRRRVIVDSSGSDSGDGTEVEVFPLSRPTRWLGDDDFSDTSSSLEGHLRKLDLKHSRLDDEIQRLARASIDGAVRDTVEESFDLSIGDSSSSGSVDGPNLCEKEDPTELPLGSNWICDRKSNEMLLRAQESDTTEVDWPDLRIPRGLFQKLFDYQKSGVQWMGTLHQVGIGGVLGDDMGMGKTYMALTFLGGLMRTGVIRNALIVSPVSVLRSWEKEAQNVLTQCVHDVRIAVLSSTQSQQRDRILLKALEDESSNYLIITSYGQVRSATLSFVQSDCCFDYVVLDEGHQIKNPTSATSRACRRICRSRETHRLLLTGTPILNNLKELWALFDWATSGQILNKLKTFTNYFARPIEDARNKNATTHAIKLGQRVNKELQEKLKPYFLQRLKVDFLIDKLPSKNELVVWTHLSSKQRTMYSDFVDSKESVVSSILSGETRSPLEAVTWLKKLCGHPILAEELAINVGRLLATASPDDLVQQSAKLCILLSLIENFRQNGHRTLIFSQSTKMLDIIEKTLLSEGVELLRIDGSSKEQDRQRFVDDFNSNTSTTDAMLLSTKAAGVGLTLVGADRVIIYDPSWYVSEARFALQEQRHLECAIAVTLLLFSLLSNRTPAEDSQAVDRCYRIGQTRDVVVYRLIAAGTVEEKMYEKQVHKDGIRRTVFTEDTSVERYFDKLELRKLFALGAPGVCEVMEKVQKATQGVESKWDQHEFVLSQSGVVGLSRHDGFYSQAAEEISDNEEPHEPLFSGKAAGAQVFGRAQRILEKESYSQVRARRQARQHLSNQVAVEGDKENAAVQVSVTDSGCNPNGAVGKDTPTELPVRTETEVAPCDVLQHVEELLTNGQPKRAMEIMVELLEGRYDELSKDERMQLHQQCSDTAVLLGISFS</sequence>
<protein>
    <submittedName>
        <fullName evidence="5">Uncharacterized protein</fullName>
    </submittedName>
</protein>
<dbReference type="InterPro" id="IPR049730">
    <property type="entry name" value="SNF2/RAD54-like_C"/>
</dbReference>
<feature type="domain" description="Helicase C-terminal" evidence="4">
    <location>
        <begin position="497"/>
        <end position="691"/>
    </location>
</feature>
<dbReference type="InterPro" id="IPR000330">
    <property type="entry name" value="SNF2_N"/>
</dbReference>
<name>B7G2R9_PHATC</name>